<dbReference type="Proteomes" id="UP000887116">
    <property type="component" value="Unassembled WGS sequence"/>
</dbReference>
<sequence>MNLLAFRNRTLVPPPRSPFRVRIPFLRPYPKDTYVFRNDLPALLQRSNGSIDEPIGVYSYQTHIKYLSLNQIARQPRNIPNSGTLDGGGTKSKTAF</sequence>
<feature type="region of interest" description="Disordered" evidence="1">
    <location>
        <begin position="76"/>
        <end position="96"/>
    </location>
</feature>
<name>A0A8X6JBA6_TRICU</name>
<accession>A0A8X6JBA6</accession>
<dbReference type="EMBL" id="BMAO01039047">
    <property type="protein sequence ID" value="GFR28605.1"/>
    <property type="molecule type" value="Genomic_DNA"/>
</dbReference>
<protein>
    <submittedName>
        <fullName evidence="2">Uncharacterized protein</fullName>
    </submittedName>
</protein>
<dbReference type="OrthoDB" id="6436596at2759"/>
<comment type="caution">
    <text evidence="2">The sequence shown here is derived from an EMBL/GenBank/DDBJ whole genome shotgun (WGS) entry which is preliminary data.</text>
</comment>
<proteinExistence type="predicted"/>
<evidence type="ECO:0000256" key="1">
    <source>
        <dbReference type="SAM" id="MobiDB-lite"/>
    </source>
</evidence>
<evidence type="ECO:0000313" key="2">
    <source>
        <dbReference type="EMBL" id="GFR28605.1"/>
    </source>
</evidence>
<reference evidence="2" key="1">
    <citation type="submission" date="2020-07" db="EMBL/GenBank/DDBJ databases">
        <title>Multicomponent nature underlies the extraordinary mechanical properties of spider dragline silk.</title>
        <authorList>
            <person name="Kono N."/>
            <person name="Nakamura H."/>
            <person name="Mori M."/>
            <person name="Yoshida Y."/>
            <person name="Ohtoshi R."/>
            <person name="Malay A.D."/>
            <person name="Moran D.A.P."/>
            <person name="Tomita M."/>
            <person name="Numata K."/>
            <person name="Arakawa K."/>
        </authorList>
    </citation>
    <scope>NUCLEOTIDE SEQUENCE</scope>
</reference>
<evidence type="ECO:0000313" key="3">
    <source>
        <dbReference type="Proteomes" id="UP000887116"/>
    </source>
</evidence>
<keyword evidence="3" id="KW-1185">Reference proteome</keyword>
<organism evidence="2 3">
    <name type="scientific">Trichonephila clavata</name>
    <name type="common">Joro spider</name>
    <name type="synonym">Nephila clavata</name>
    <dbReference type="NCBI Taxonomy" id="2740835"/>
    <lineage>
        <taxon>Eukaryota</taxon>
        <taxon>Metazoa</taxon>
        <taxon>Ecdysozoa</taxon>
        <taxon>Arthropoda</taxon>
        <taxon>Chelicerata</taxon>
        <taxon>Arachnida</taxon>
        <taxon>Araneae</taxon>
        <taxon>Araneomorphae</taxon>
        <taxon>Entelegynae</taxon>
        <taxon>Araneoidea</taxon>
        <taxon>Nephilidae</taxon>
        <taxon>Trichonephila</taxon>
    </lineage>
</organism>
<dbReference type="AlphaFoldDB" id="A0A8X6JBA6"/>
<gene>
    <name evidence="2" type="ORF">TNCT_602831</name>
</gene>